<gene>
    <name evidence="1" type="ORF">IRJ41_012085</name>
</gene>
<dbReference type="Pfam" id="PF13911">
    <property type="entry name" value="AhpC-TSA_2"/>
    <property type="match status" value="1"/>
</dbReference>
<accession>A0A9W7WHI4</accession>
<dbReference type="EMBL" id="JAFHDT010000015">
    <property type="protein sequence ID" value="KAI7799801.1"/>
    <property type="molecule type" value="Genomic_DNA"/>
</dbReference>
<dbReference type="InterPro" id="IPR036249">
    <property type="entry name" value="Thioredoxin-like_sf"/>
</dbReference>
<name>A0A9W7WHI4_TRIRA</name>
<organism evidence="1 2">
    <name type="scientific">Triplophysa rosa</name>
    <name type="common">Cave loach</name>
    <dbReference type="NCBI Taxonomy" id="992332"/>
    <lineage>
        <taxon>Eukaryota</taxon>
        <taxon>Metazoa</taxon>
        <taxon>Chordata</taxon>
        <taxon>Craniata</taxon>
        <taxon>Vertebrata</taxon>
        <taxon>Euteleostomi</taxon>
        <taxon>Actinopterygii</taxon>
        <taxon>Neopterygii</taxon>
        <taxon>Teleostei</taxon>
        <taxon>Ostariophysi</taxon>
        <taxon>Cypriniformes</taxon>
        <taxon>Nemacheilidae</taxon>
        <taxon>Triplophysa</taxon>
    </lineage>
</organism>
<comment type="caution">
    <text evidence="1">The sequence shown here is derived from an EMBL/GenBank/DDBJ whole genome shotgun (WGS) entry which is preliminary data.</text>
</comment>
<proteinExistence type="predicted"/>
<reference evidence="1" key="1">
    <citation type="submission" date="2021-02" db="EMBL/GenBank/DDBJ databases">
        <title>Comparative genomics reveals that relaxation of natural selection precedes convergent phenotypic evolution of cavefish.</title>
        <authorList>
            <person name="Peng Z."/>
        </authorList>
    </citation>
    <scope>NUCLEOTIDE SEQUENCE</scope>
    <source>
        <tissue evidence="1">Muscle</tissue>
    </source>
</reference>
<dbReference type="Proteomes" id="UP001059041">
    <property type="component" value="Linkage Group LG15"/>
</dbReference>
<protein>
    <submittedName>
        <fullName evidence="1">Selenoprotein L</fullName>
    </submittedName>
</protein>
<sequence length="281" mass="31199">MAVAVKQNLLIGALKDLISFGRTLLENVQKDIAEGGSSLETAHQKMSVLLGLMSAEAKFFDSIEKKKCYRDTSIFTIPTAEVRDHVESFLQLEVEWDSFLKRLDVQMQMSDTVLSHCPAAQTLSSDTWLVHVQTKENVSLGQYLGKGENLLLNLLEAQSVRVLVVSYGCLEGATFWLDQTGTEFDMLFDEERAVYRTLGLGSSFAKVMKFKSLLHYSELLAMNRPFPEVPPQFIDDLFQMGGDFVLDEGGKVIFSYRCISPVDRPSAAQILAAVSAHAGLS</sequence>
<evidence type="ECO:0000313" key="2">
    <source>
        <dbReference type="Proteomes" id="UP001059041"/>
    </source>
</evidence>
<dbReference type="SUPFAM" id="SSF52833">
    <property type="entry name" value="Thioredoxin-like"/>
    <property type="match status" value="1"/>
</dbReference>
<dbReference type="Gene3D" id="3.40.30.10">
    <property type="entry name" value="Glutaredoxin"/>
    <property type="match status" value="1"/>
</dbReference>
<dbReference type="AlphaFoldDB" id="A0A9W7WHI4"/>
<evidence type="ECO:0000313" key="1">
    <source>
        <dbReference type="EMBL" id="KAI7799801.1"/>
    </source>
</evidence>
<dbReference type="InterPro" id="IPR032801">
    <property type="entry name" value="PXL2A/B/C"/>
</dbReference>
<keyword evidence="2" id="KW-1185">Reference proteome</keyword>